<accession>A0A8H4NMS5</accession>
<keyword evidence="3" id="KW-1185">Reference proteome</keyword>
<evidence type="ECO:0000259" key="1">
    <source>
        <dbReference type="Pfam" id="PF12937"/>
    </source>
</evidence>
<evidence type="ECO:0000313" key="3">
    <source>
        <dbReference type="Proteomes" id="UP000605986"/>
    </source>
</evidence>
<sequence length="470" mass="55106">MMSPDIPNEVLSHIFSFLLTGEQKHRICNEWSWIIDILPVRLVCRLWNDLAALHLFQTVPLWHSKNVIEKNFNSWHLLLENDSIKTAARRVESGEWPGFVSAIDRICEMPNLNCLDIQFDLICAGRDRLEGNYAAEPVAIRNATEPAVTRRRTLEVIANAMRKRESRPNTRVICELTLEHLQDMAMPKDITNNLLQNIQRLHIQFTYERRDFGAEEVYLPEKREFGLYLQKTLLPTVSEQLVELTLAGPEVKWGAIPGEFNGKGLSFPRLKKLTLEHYIILREDQFEWVLEQKSLASLHLHNCAIATHCLVLRPEFAYWGVNLLGWRRTAKLAYHPDEERPEGYSVPDTPQPGQLRTGWYRSDLRWDAVFDHIHQRLPGLQYFKFGRVGWTFFRDVEEIREDEALCDRYYVFHQGWNSIVMEGWLRWRAADKRLLGDSSKFEKVNEPADRQALDRLIRAAQERRGRSMRH</sequence>
<dbReference type="Gene3D" id="1.20.1280.50">
    <property type="match status" value="1"/>
</dbReference>
<protein>
    <submittedName>
        <fullName evidence="2">F-box protein</fullName>
    </submittedName>
</protein>
<dbReference type="EMBL" id="JAADJG010000720">
    <property type="protein sequence ID" value="KAF4438663.1"/>
    <property type="molecule type" value="Genomic_DNA"/>
</dbReference>
<reference evidence="2" key="1">
    <citation type="submission" date="2020-01" db="EMBL/GenBank/DDBJ databases">
        <title>Identification and distribution of gene clusters putatively required for synthesis of sphingolipid metabolism inhibitors in phylogenetically diverse species of the filamentous fungus Fusarium.</title>
        <authorList>
            <person name="Kim H.-S."/>
            <person name="Busman M."/>
            <person name="Brown D.W."/>
            <person name="Divon H."/>
            <person name="Uhlig S."/>
            <person name="Proctor R.H."/>
        </authorList>
    </citation>
    <scope>NUCLEOTIDE SEQUENCE</scope>
    <source>
        <strain evidence="2">NRRL 53441</strain>
    </source>
</reference>
<dbReference type="InterPro" id="IPR001810">
    <property type="entry name" value="F-box_dom"/>
</dbReference>
<feature type="domain" description="F-box" evidence="1">
    <location>
        <begin position="5"/>
        <end position="52"/>
    </location>
</feature>
<dbReference type="Proteomes" id="UP000605986">
    <property type="component" value="Unassembled WGS sequence"/>
</dbReference>
<proteinExistence type="predicted"/>
<dbReference type="AlphaFoldDB" id="A0A8H4NMS5"/>
<dbReference type="CDD" id="cd09917">
    <property type="entry name" value="F-box_SF"/>
    <property type="match status" value="1"/>
</dbReference>
<name>A0A8H4NMS5_9HYPO</name>
<dbReference type="Pfam" id="PF12937">
    <property type="entry name" value="F-box-like"/>
    <property type="match status" value="1"/>
</dbReference>
<dbReference type="OrthoDB" id="3140657at2759"/>
<comment type="caution">
    <text evidence="2">The sequence shown here is derived from an EMBL/GenBank/DDBJ whole genome shotgun (WGS) entry which is preliminary data.</text>
</comment>
<organism evidence="2 3">
    <name type="scientific">Fusarium austroafricanum</name>
    <dbReference type="NCBI Taxonomy" id="2364996"/>
    <lineage>
        <taxon>Eukaryota</taxon>
        <taxon>Fungi</taxon>
        <taxon>Dikarya</taxon>
        <taxon>Ascomycota</taxon>
        <taxon>Pezizomycotina</taxon>
        <taxon>Sordariomycetes</taxon>
        <taxon>Hypocreomycetidae</taxon>
        <taxon>Hypocreales</taxon>
        <taxon>Nectriaceae</taxon>
        <taxon>Fusarium</taxon>
        <taxon>Fusarium concolor species complex</taxon>
    </lineage>
</organism>
<dbReference type="PANTHER" id="PTHR42057">
    <property type="entry name" value="F-BOX DOMAIN PROTEIN (AFU_ORTHOLOGUE AFUA_4G00200)"/>
    <property type="match status" value="1"/>
</dbReference>
<gene>
    <name evidence="2" type="ORF">F53441_12736</name>
</gene>
<dbReference type="PANTHER" id="PTHR42057:SF2">
    <property type="entry name" value="F-BOX DOMAIN PROTEIN (AFU_ORTHOLOGUE AFUA_4G00200)-RELATED"/>
    <property type="match status" value="1"/>
</dbReference>
<evidence type="ECO:0000313" key="2">
    <source>
        <dbReference type="EMBL" id="KAF4438663.1"/>
    </source>
</evidence>